<organism evidence="2 3">
    <name type="scientific">Alkalicoccus urumqiensis</name>
    <name type="common">Bacillus urumqiensis</name>
    <dbReference type="NCBI Taxonomy" id="1548213"/>
    <lineage>
        <taxon>Bacteria</taxon>
        <taxon>Bacillati</taxon>
        <taxon>Bacillota</taxon>
        <taxon>Bacilli</taxon>
        <taxon>Bacillales</taxon>
        <taxon>Bacillaceae</taxon>
        <taxon>Alkalicoccus</taxon>
    </lineage>
</organism>
<keyword evidence="3" id="KW-1185">Reference proteome</keyword>
<protein>
    <submittedName>
        <fullName evidence="2">Uncharacterized protein</fullName>
    </submittedName>
</protein>
<sequence length="273" mass="30890">MNREAYCRYVLKPFVRRDLPLLRREVEALAGAMSEGEPVLYAYNSRRDAFSGKALFVFSDETLYVLSREGKDVVLLHAAFPLVRAVQIETRSSRYYLYLTLDRQPLQFEIPKDKKGTAFIHHIRDTFQPEEYSNTWSQRVDRRNRELQAEQERLEKVRMDAAAAPFREEPALLWTKETVDVLAAEGIALAPGSAVLHRLENGGILWEQDGTKRSGICTAVKADLRSKEGLAVLTRLGIEGIPAGARLLAFDEDGVQKYVLVREGAGLPPKEQD</sequence>
<reference evidence="2 3" key="1">
    <citation type="submission" date="2018-03" db="EMBL/GenBank/DDBJ databases">
        <title>Bacillus urumqiensis sp. nov., a moderately haloalkaliphilic bacterium isolated from a salt lake.</title>
        <authorList>
            <person name="Zhao B."/>
            <person name="Liao Z."/>
        </authorList>
    </citation>
    <scope>NUCLEOTIDE SEQUENCE [LARGE SCALE GENOMIC DNA]</scope>
    <source>
        <strain evidence="2 3">BZ-SZ-XJ18</strain>
    </source>
</reference>
<evidence type="ECO:0000256" key="1">
    <source>
        <dbReference type="SAM" id="Coils"/>
    </source>
</evidence>
<evidence type="ECO:0000313" key="2">
    <source>
        <dbReference type="EMBL" id="PRO66488.1"/>
    </source>
</evidence>
<dbReference type="Proteomes" id="UP000243650">
    <property type="component" value="Unassembled WGS sequence"/>
</dbReference>
<keyword evidence="1" id="KW-0175">Coiled coil</keyword>
<comment type="caution">
    <text evidence="2">The sequence shown here is derived from an EMBL/GenBank/DDBJ whole genome shotgun (WGS) entry which is preliminary data.</text>
</comment>
<feature type="coiled-coil region" evidence="1">
    <location>
        <begin position="137"/>
        <end position="164"/>
    </location>
</feature>
<proteinExistence type="predicted"/>
<dbReference type="EMBL" id="PVNS01000003">
    <property type="protein sequence ID" value="PRO66488.1"/>
    <property type="molecule type" value="Genomic_DNA"/>
</dbReference>
<accession>A0A2P6MJM6</accession>
<dbReference type="RefSeq" id="WP_105958126.1">
    <property type="nucleotide sequence ID" value="NZ_PVNS01000003.1"/>
</dbReference>
<gene>
    <name evidence="2" type="ORF">C6I21_03870</name>
</gene>
<dbReference type="AlphaFoldDB" id="A0A2P6MJM6"/>
<evidence type="ECO:0000313" key="3">
    <source>
        <dbReference type="Proteomes" id="UP000243650"/>
    </source>
</evidence>
<name>A0A2P6MJM6_ALKUR</name>